<proteinExistence type="predicted"/>
<dbReference type="InterPro" id="IPR001283">
    <property type="entry name" value="CRISP-related"/>
</dbReference>
<gene>
    <name evidence="5" type="ORF">M569_03651</name>
</gene>
<keyword evidence="2" id="KW-0611">Plant defense</keyword>
<dbReference type="Proteomes" id="UP000015453">
    <property type="component" value="Unassembled WGS sequence"/>
</dbReference>
<dbReference type="CDD" id="cd05381">
    <property type="entry name" value="CAP_PR-1"/>
    <property type="match status" value="1"/>
</dbReference>
<sequence>KLSILSIFLPLLLAPSRCAARFRNPTSPRAFVGAHNEVRAFLGEPPLVWSPILAAYARNYANQSAGDCAMKHSGGPYGENLASGSWDLTAKEAVGLWLEEKVGFLTNPKACMDSGECLHYTQVVWRSTKAVGCGRAKCADGWTFVVCSYDPPGNFVGELPY</sequence>
<reference evidence="5 6" key="1">
    <citation type="journal article" date="2013" name="BMC Genomics">
        <title>The miniature genome of a carnivorous plant Genlisea aurea contains a low number of genes and short non-coding sequences.</title>
        <authorList>
            <person name="Leushkin E.V."/>
            <person name="Sutormin R.A."/>
            <person name="Nabieva E.R."/>
            <person name="Penin A.A."/>
            <person name="Kondrashov A.S."/>
            <person name="Logacheva M.D."/>
        </authorList>
    </citation>
    <scope>NUCLEOTIDE SEQUENCE [LARGE SCALE GENOMIC DNA]</scope>
</reference>
<comment type="caution">
    <text evidence="5">The sequence shown here is derived from an EMBL/GenBank/DDBJ whole genome shotgun (WGS) entry which is preliminary data.</text>
</comment>
<dbReference type="InterPro" id="IPR014044">
    <property type="entry name" value="CAP_dom"/>
</dbReference>
<evidence type="ECO:0000256" key="1">
    <source>
        <dbReference type="ARBA" id="ARBA00003143"/>
    </source>
</evidence>
<dbReference type="InterPro" id="IPR018244">
    <property type="entry name" value="Allrgn_V5/Tpx1_CS"/>
</dbReference>
<dbReference type="PRINTS" id="PR00838">
    <property type="entry name" value="V5ALLERGEN"/>
</dbReference>
<dbReference type="Gene3D" id="3.40.33.10">
    <property type="entry name" value="CAP"/>
    <property type="match status" value="1"/>
</dbReference>
<dbReference type="InterPro" id="IPR035940">
    <property type="entry name" value="CAP_sf"/>
</dbReference>
<dbReference type="GO" id="GO:0005576">
    <property type="term" value="C:extracellular region"/>
    <property type="evidence" value="ECO:0007669"/>
    <property type="project" value="InterPro"/>
</dbReference>
<feature type="signal peptide" evidence="3">
    <location>
        <begin position="1"/>
        <end position="19"/>
    </location>
</feature>
<dbReference type="SMART" id="SM00198">
    <property type="entry name" value="SCP"/>
    <property type="match status" value="1"/>
</dbReference>
<dbReference type="FunFam" id="3.40.33.10:FF:000004">
    <property type="entry name" value="CAP, cysteine-rich secretory protein, antigen 5"/>
    <property type="match status" value="1"/>
</dbReference>
<name>S8D199_9LAMI</name>
<feature type="chain" id="PRO_5004549380" description="SCP domain-containing protein" evidence="3">
    <location>
        <begin position="20"/>
        <end position="161"/>
    </location>
</feature>
<keyword evidence="6" id="KW-1185">Reference proteome</keyword>
<dbReference type="OrthoDB" id="337038at2759"/>
<dbReference type="PROSITE" id="PS01010">
    <property type="entry name" value="CRISP_2"/>
    <property type="match status" value="1"/>
</dbReference>
<feature type="non-terminal residue" evidence="5">
    <location>
        <position position="1"/>
    </location>
</feature>
<evidence type="ECO:0000259" key="4">
    <source>
        <dbReference type="SMART" id="SM00198"/>
    </source>
</evidence>
<protein>
    <recommendedName>
        <fullName evidence="4">SCP domain-containing protein</fullName>
    </recommendedName>
</protein>
<dbReference type="AlphaFoldDB" id="S8D199"/>
<dbReference type="InterPro" id="IPR002413">
    <property type="entry name" value="V5_allergen-like"/>
</dbReference>
<dbReference type="SUPFAM" id="SSF55797">
    <property type="entry name" value="PR-1-like"/>
    <property type="match status" value="1"/>
</dbReference>
<evidence type="ECO:0000313" key="6">
    <source>
        <dbReference type="Proteomes" id="UP000015453"/>
    </source>
</evidence>
<dbReference type="EMBL" id="AUSU01001401">
    <property type="protein sequence ID" value="EPS71111.1"/>
    <property type="molecule type" value="Genomic_DNA"/>
</dbReference>
<dbReference type="PRINTS" id="PR00837">
    <property type="entry name" value="V5TPXLIKE"/>
</dbReference>
<evidence type="ECO:0000313" key="5">
    <source>
        <dbReference type="EMBL" id="EPS71111.1"/>
    </source>
</evidence>
<keyword evidence="2" id="KW-0568">Pathogenesis-related protein</keyword>
<evidence type="ECO:0000256" key="2">
    <source>
        <dbReference type="ARBA" id="ARBA00023265"/>
    </source>
</evidence>
<feature type="domain" description="SCP" evidence="4">
    <location>
        <begin position="26"/>
        <end position="157"/>
    </location>
</feature>
<comment type="function">
    <text evidence="1">Probably involved in the defense reaction of plants against pathogens.</text>
</comment>
<keyword evidence="3" id="KW-0732">Signal</keyword>
<dbReference type="PANTHER" id="PTHR10334">
    <property type="entry name" value="CYSTEINE-RICH SECRETORY PROTEIN-RELATED"/>
    <property type="match status" value="1"/>
</dbReference>
<organism evidence="5 6">
    <name type="scientific">Genlisea aurea</name>
    <dbReference type="NCBI Taxonomy" id="192259"/>
    <lineage>
        <taxon>Eukaryota</taxon>
        <taxon>Viridiplantae</taxon>
        <taxon>Streptophyta</taxon>
        <taxon>Embryophyta</taxon>
        <taxon>Tracheophyta</taxon>
        <taxon>Spermatophyta</taxon>
        <taxon>Magnoliopsida</taxon>
        <taxon>eudicotyledons</taxon>
        <taxon>Gunneridae</taxon>
        <taxon>Pentapetalae</taxon>
        <taxon>asterids</taxon>
        <taxon>lamiids</taxon>
        <taxon>Lamiales</taxon>
        <taxon>Lentibulariaceae</taxon>
        <taxon>Genlisea</taxon>
    </lineage>
</organism>
<dbReference type="Pfam" id="PF00188">
    <property type="entry name" value="CAP"/>
    <property type="match status" value="1"/>
</dbReference>
<accession>S8D199</accession>
<evidence type="ECO:0000256" key="3">
    <source>
        <dbReference type="SAM" id="SignalP"/>
    </source>
</evidence>